<evidence type="ECO:0000259" key="1">
    <source>
        <dbReference type="Pfam" id="PF22964"/>
    </source>
</evidence>
<dbReference type="WBParaSite" id="GPUH_0001684601-mRNA-1">
    <property type="protein sequence ID" value="GPUH_0001684601-mRNA-1"/>
    <property type="gene ID" value="GPUH_0001684601"/>
</dbReference>
<sequence>LSEYAWVLYKCSQSGMRAKVWRTALNDHIFVSHISGPIFVVKLLCNQSNAEHFIQTLLEIVDDVFHETRKWYCGEDPTAFERTFFVLLKLADVSPVLCQSFSYQRGLVVILDDLNNYGDTKLLSNGLYYLSIIAEATSRAKKFMHPRCIEGLLNLLESDRFSFAWDVWITKRRQLTSHILRLR</sequence>
<proteinExistence type="predicted"/>
<accession>A0A183E783</accession>
<reference evidence="2" key="1">
    <citation type="submission" date="2016-06" db="UniProtKB">
        <authorList>
            <consortium name="WormBaseParasite"/>
        </authorList>
    </citation>
    <scope>IDENTIFICATION</scope>
</reference>
<protein>
    <submittedName>
        <fullName evidence="2">DUF1981 domain-containing protein</fullName>
    </submittedName>
</protein>
<feature type="domain" description="Protein zer-1 homolog-like C-terminal" evidence="1">
    <location>
        <begin position="50"/>
        <end position="159"/>
    </location>
</feature>
<dbReference type="SUPFAM" id="SSF48371">
    <property type="entry name" value="ARM repeat"/>
    <property type="match status" value="1"/>
</dbReference>
<dbReference type="Pfam" id="PF22964">
    <property type="entry name" value="ZER1-like_2nd"/>
    <property type="match status" value="1"/>
</dbReference>
<evidence type="ECO:0000313" key="2">
    <source>
        <dbReference type="WBParaSite" id="GPUH_0001684601-mRNA-1"/>
    </source>
</evidence>
<dbReference type="InterPro" id="IPR055142">
    <property type="entry name" value="ZER1-like_C"/>
</dbReference>
<name>A0A183E783_9BILA</name>
<dbReference type="AlphaFoldDB" id="A0A183E783"/>
<dbReference type="InterPro" id="IPR016024">
    <property type="entry name" value="ARM-type_fold"/>
</dbReference>
<organism evidence="2">
    <name type="scientific">Gongylonema pulchrum</name>
    <dbReference type="NCBI Taxonomy" id="637853"/>
    <lineage>
        <taxon>Eukaryota</taxon>
        <taxon>Metazoa</taxon>
        <taxon>Ecdysozoa</taxon>
        <taxon>Nematoda</taxon>
        <taxon>Chromadorea</taxon>
        <taxon>Rhabditida</taxon>
        <taxon>Spirurina</taxon>
        <taxon>Spiruromorpha</taxon>
        <taxon>Spiruroidea</taxon>
        <taxon>Gongylonematidae</taxon>
        <taxon>Gongylonema</taxon>
    </lineage>
</organism>